<dbReference type="AlphaFoldDB" id="A0A9J5X739"/>
<comment type="caution">
    <text evidence="2">The sequence shown here is derived from an EMBL/GenBank/DDBJ whole genome shotgun (WGS) entry which is preliminary data.</text>
</comment>
<protein>
    <submittedName>
        <fullName evidence="2">Uncharacterized protein</fullName>
    </submittedName>
</protein>
<gene>
    <name evidence="2" type="ORF">H5410_054178</name>
</gene>
<name>A0A9J5X739_SOLCO</name>
<dbReference type="OrthoDB" id="416470at2759"/>
<reference evidence="2 3" key="1">
    <citation type="submission" date="2020-09" db="EMBL/GenBank/DDBJ databases">
        <title>De no assembly of potato wild relative species, Solanum commersonii.</title>
        <authorList>
            <person name="Cho K."/>
        </authorList>
    </citation>
    <scope>NUCLEOTIDE SEQUENCE [LARGE SCALE GENOMIC DNA]</scope>
    <source>
        <strain evidence="2">LZ3.2</strain>
        <tissue evidence="2">Leaf</tissue>
    </source>
</reference>
<accession>A0A9J5X739</accession>
<organism evidence="2 3">
    <name type="scientific">Solanum commersonii</name>
    <name type="common">Commerson's wild potato</name>
    <name type="synonym">Commerson's nightshade</name>
    <dbReference type="NCBI Taxonomy" id="4109"/>
    <lineage>
        <taxon>Eukaryota</taxon>
        <taxon>Viridiplantae</taxon>
        <taxon>Streptophyta</taxon>
        <taxon>Embryophyta</taxon>
        <taxon>Tracheophyta</taxon>
        <taxon>Spermatophyta</taxon>
        <taxon>Magnoliopsida</taxon>
        <taxon>eudicotyledons</taxon>
        <taxon>Gunneridae</taxon>
        <taxon>Pentapetalae</taxon>
        <taxon>asterids</taxon>
        <taxon>lamiids</taxon>
        <taxon>Solanales</taxon>
        <taxon>Solanaceae</taxon>
        <taxon>Solanoideae</taxon>
        <taxon>Solaneae</taxon>
        <taxon>Solanum</taxon>
    </lineage>
</organism>
<evidence type="ECO:0000256" key="1">
    <source>
        <dbReference type="SAM" id="MobiDB-lite"/>
    </source>
</evidence>
<feature type="region of interest" description="Disordered" evidence="1">
    <location>
        <begin position="79"/>
        <end position="102"/>
    </location>
</feature>
<dbReference type="EMBL" id="JACXVP010000010">
    <property type="protein sequence ID" value="KAG5583551.1"/>
    <property type="molecule type" value="Genomic_DNA"/>
</dbReference>
<sequence>MRTKCKLTIVVREMTLEEEAEIAKLRVNNFKKLTKLCKRRLVPHKFIRNFTKGVRNRFSTEINLNKVFLSLLVPAELGNLPRSPSSEGSSLRRRQPPSLSYT</sequence>
<evidence type="ECO:0000313" key="3">
    <source>
        <dbReference type="Proteomes" id="UP000824120"/>
    </source>
</evidence>
<dbReference type="Proteomes" id="UP000824120">
    <property type="component" value="Chromosome 10"/>
</dbReference>
<evidence type="ECO:0000313" key="2">
    <source>
        <dbReference type="EMBL" id="KAG5583551.1"/>
    </source>
</evidence>
<keyword evidence="3" id="KW-1185">Reference proteome</keyword>
<proteinExistence type="predicted"/>